<keyword evidence="3 4" id="KW-0448">Lipopolysaccharide biosynthesis</keyword>
<dbReference type="NCBIfam" id="NF003950">
    <property type="entry name" value="PRK05450.1-3"/>
    <property type="match status" value="1"/>
</dbReference>
<name>A0ABU7LNS9_9PROT</name>
<dbReference type="EMBL" id="JAZDRP010000002">
    <property type="protein sequence ID" value="MEE2525578.1"/>
    <property type="molecule type" value="Genomic_DNA"/>
</dbReference>
<protein>
    <recommendedName>
        <fullName evidence="4">3-deoxy-manno-octulosonate cytidylyltransferase</fullName>
        <ecNumber evidence="4">2.7.7.38</ecNumber>
    </recommendedName>
    <alternativeName>
        <fullName evidence="4">CMP-2-keto-3-deoxyoctulosonic acid synthase</fullName>
        <shortName evidence="4">CKS</shortName>
        <shortName evidence="4">CMP-KDO synthase</shortName>
    </alternativeName>
</protein>
<dbReference type="NCBIfam" id="TIGR00466">
    <property type="entry name" value="kdsB"/>
    <property type="match status" value="1"/>
</dbReference>
<evidence type="ECO:0000256" key="2">
    <source>
        <dbReference type="ARBA" id="ARBA00022695"/>
    </source>
</evidence>
<dbReference type="NCBIfam" id="NF003952">
    <property type="entry name" value="PRK05450.1-5"/>
    <property type="match status" value="1"/>
</dbReference>
<keyword evidence="6" id="KW-1185">Reference proteome</keyword>
<dbReference type="Gene3D" id="3.90.550.10">
    <property type="entry name" value="Spore Coat Polysaccharide Biosynthesis Protein SpsA, Chain A"/>
    <property type="match status" value="1"/>
</dbReference>
<comment type="similarity">
    <text evidence="4">Belongs to the KdsB family.</text>
</comment>
<gene>
    <name evidence="4 5" type="primary">kdsB</name>
    <name evidence="5" type="ORF">V0U79_04310</name>
</gene>
<comment type="pathway">
    <text evidence="4">Nucleotide-sugar biosynthesis; CMP-3-deoxy-D-manno-octulosonate biosynthesis; CMP-3-deoxy-D-manno-octulosonate from 3-deoxy-D-manno-octulosonate and CTP: step 1/1.</text>
</comment>
<evidence type="ECO:0000256" key="1">
    <source>
        <dbReference type="ARBA" id="ARBA00022679"/>
    </source>
</evidence>
<dbReference type="Proteomes" id="UP001354971">
    <property type="component" value="Unassembled WGS sequence"/>
</dbReference>
<accession>A0ABU7LNS9</accession>
<dbReference type="CDD" id="cd02517">
    <property type="entry name" value="CMP-KDO-Synthetase"/>
    <property type="match status" value="1"/>
</dbReference>
<comment type="function">
    <text evidence="4">Activates KDO (a required 8-carbon sugar) for incorporation into bacterial lipopolysaccharide in Gram-negative bacteria.</text>
</comment>
<dbReference type="HAMAP" id="MF_00057">
    <property type="entry name" value="KdsB"/>
    <property type="match status" value="1"/>
</dbReference>
<comment type="catalytic activity">
    <reaction evidence="4">
        <text>3-deoxy-alpha-D-manno-oct-2-ulosonate + CTP = CMP-3-deoxy-beta-D-manno-octulosonate + diphosphate</text>
        <dbReference type="Rhea" id="RHEA:23448"/>
        <dbReference type="ChEBI" id="CHEBI:33019"/>
        <dbReference type="ChEBI" id="CHEBI:37563"/>
        <dbReference type="ChEBI" id="CHEBI:85986"/>
        <dbReference type="ChEBI" id="CHEBI:85987"/>
        <dbReference type="EC" id="2.7.7.38"/>
    </reaction>
</comment>
<dbReference type="InterPro" id="IPR029044">
    <property type="entry name" value="Nucleotide-diphossugar_trans"/>
</dbReference>
<dbReference type="SUPFAM" id="SSF53448">
    <property type="entry name" value="Nucleotide-diphospho-sugar transferases"/>
    <property type="match status" value="1"/>
</dbReference>
<keyword evidence="1 4" id="KW-0808">Transferase</keyword>
<evidence type="ECO:0000313" key="6">
    <source>
        <dbReference type="Proteomes" id="UP001354971"/>
    </source>
</evidence>
<comment type="caution">
    <text evidence="5">The sequence shown here is derived from an EMBL/GenBank/DDBJ whole genome shotgun (WGS) entry which is preliminary data.</text>
</comment>
<dbReference type="EC" id="2.7.7.38" evidence="4"/>
<dbReference type="InterPro" id="IPR004528">
    <property type="entry name" value="KdsB"/>
</dbReference>
<dbReference type="Pfam" id="PF02348">
    <property type="entry name" value="CTP_transf_3"/>
    <property type="match status" value="1"/>
</dbReference>
<evidence type="ECO:0000256" key="4">
    <source>
        <dbReference type="HAMAP-Rule" id="MF_00057"/>
    </source>
</evidence>
<comment type="subcellular location">
    <subcellularLocation>
        <location evidence="4">Cytoplasm</location>
    </subcellularLocation>
</comment>
<dbReference type="RefSeq" id="WP_330198239.1">
    <property type="nucleotide sequence ID" value="NZ_JAZDRP010000002.1"/>
</dbReference>
<dbReference type="PANTHER" id="PTHR42866">
    <property type="entry name" value="3-DEOXY-MANNO-OCTULOSONATE CYTIDYLYLTRANSFERASE"/>
    <property type="match status" value="1"/>
</dbReference>
<keyword evidence="2 4" id="KW-0548">Nucleotidyltransferase</keyword>
<organism evidence="5 6">
    <name type="scientific">Hyphobacterium lacteum</name>
    <dbReference type="NCBI Taxonomy" id="3116575"/>
    <lineage>
        <taxon>Bacteria</taxon>
        <taxon>Pseudomonadati</taxon>
        <taxon>Pseudomonadota</taxon>
        <taxon>Alphaproteobacteria</taxon>
        <taxon>Maricaulales</taxon>
        <taxon>Maricaulaceae</taxon>
        <taxon>Hyphobacterium</taxon>
    </lineage>
</organism>
<dbReference type="GO" id="GO:0008690">
    <property type="term" value="F:3-deoxy-manno-octulosonate cytidylyltransferase activity"/>
    <property type="evidence" value="ECO:0007669"/>
    <property type="project" value="UniProtKB-EC"/>
</dbReference>
<proteinExistence type="inferred from homology"/>
<evidence type="ECO:0000256" key="3">
    <source>
        <dbReference type="ARBA" id="ARBA00022985"/>
    </source>
</evidence>
<evidence type="ECO:0000313" key="5">
    <source>
        <dbReference type="EMBL" id="MEE2525578.1"/>
    </source>
</evidence>
<sequence>MTVLAVIPARYGSTRFPGKPLVQIAGRAMIERVWRHTSAADGIDRVVVATDDQRIADAVQSFGGEAVITPETCRNGTERALAALDALGGDAEIIINVQGDAVLTPPWVIGAVPVAMRADASIQMATPAVRMPPDTEAKFRAAKAAGEVGGTTVVFDKAMNALYFSKTVIPFQRNPEAGTPTWQHIGLYGYRADTLRKIVSLEPSPLELAESLEQLRALENGIPIRIVEVDYRGRSAWSVDAPSDAVEVEAIIAREGELVP</sequence>
<dbReference type="PANTHER" id="PTHR42866:SF2">
    <property type="entry name" value="3-DEOXY-MANNO-OCTULOSONATE CYTIDYLYLTRANSFERASE, MITOCHONDRIAL"/>
    <property type="match status" value="1"/>
</dbReference>
<keyword evidence="4" id="KW-0963">Cytoplasm</keyword>
<dbReference type="InterPro" id="IPR003329">
    <property type="entry name" value="Cytidylyl_trans"/>
</dbReference>
<reference evidence="5 6" key="1">
    <citation type="submission" date="2024-01" db="EMBL/GenBank/DDBJ databases">
        <title>Hyphobacterium bacterium isolated from marine sediment.</title>
        <authorList>
            <person name="Zhao S."/>
        </authorList>
    </citation>
    <scope>NUCLEOTIDE SEQUENCE [LARGE SCALE GENOMIC DNA]</scope>
    <source>
        <strain evidence="6">HN65</strain>
    </source>
</reference>